<dbReference type="Proteomes" id="UP000297966">
    <property type="component" value="Unassembled WGS sequence"/>
</dbReference>
<keyword evidence="3" id="KW-1185">Reference proteome</keyword>
<gene>
    <name evidence="2" type="ORF">E4K65_35145</name>
</gene>
<protein>
    <submittedName>
        <fullName evidence="2">Uncharacterized protein</fullName>
    </submittedName>
</protein>
<reference evidence="2 3" key="1">
    <citation type="submission" date="2019-03" db="EMBL/GenBank/DDBJ databases">
        <title>Bradyrhizobium diversity isolated from nodules of Chamaecrista fasciculata.</title>
        <authorList>
            <person name="Klepa M.S."/>
            <person name="Urquiaga M.O."/>
            <person name="Hungria M."/>
            <person name="Delamuta J.R."/>
        </authorList>
    </citation>
    <scope>NUCLEOTIDE SEQUENCE [LARGE SCALE GENOMIC DNA]</scope>
    <source>
        <strain evidence="2 3">CNPSo 3448</strain>
    </source>
</reference>
<evidence type="ECO:0000313" key="3">
    <source>
        <dbReference type="Proteomes" id="UP000297966"/>
    </source>
</evidence>
<sequence length="104" mass="12543">MTLAGLARVVSLLEKRMQNVLRIKQISRLRVSLVAPLRWPLSARSVRLRQARRTDSMRRRTMMRGVWLLPRLFRVAHRFRHRRRRTAENRRTVSDGNSQDWEKI</sequence>
<evidence type="ECO:0000313" key="2">
    <source>
        <dbReference type="EMBL" id="TFV42275.1"/>
    </source>
</evidence>
<dbReference type="AlphaFoldDB" id="A0A4Y9LFW6"/>
<feature type="compositionally biased region" description="Polar residues" evidence="1">
    <location>
        <begin position="94"/>
        <end position="104"/>
    </location>
</feature>
<proteinExistence type="predicted"/>
<evidence type="ECO:0000256" key="1">
    <source>
        <dbReference type="SAM" id="MobiDB-lite"/>
    </source>
</evidence>
<name>A0A4Y9LFW6_9BRAD</name>
<organism evidence="2 3">
    <name type="scientific">Bradyrhizobium niftali</name>
    <dbReference type="NCBI Taxonomy" id="2560055"/>
    <lineage>
        <taxon>Bacteria</taxon>
        <taxon>Pseudomonadati</taxon>
        <taxon>Pseudomonadota</taxon>
        <taxon>Alphaproteobacteria</taxon>
        <taxon>Hyphomicrobiales</taxon>
        <taxon>Nitrobacteraceae</taxon>
        <taxon>Bradyrhizobium</taxon>
    </lineage>
</organism>
<feature type="region of interest" description="Disordered" evidence="1">
    <location>
        <begin position="84"/>
        <end position="104"/>
    </location>
</feature>
<dbReference type="EMBL" id="SPQT01000027">
    <property type="protein sequence ID" value="TFV42275.1"/>
    <property type="molecule type" value="Genomic_DNA"/>
</dbReference>
<accession>A0A4Y9LFW6</accession>
<comment type="caution">
    <text evidence="2">The sequence shown here is derived from an EMBL/GenBank/DDBJ whole genome shotgun (WGS) entry which is preliminary data.</text>
</comment>
<dbReference type="OrthoDB" id="8256062at2"/>